<comment type="caution">
    <text evidence="2">The sequence shown here is derived from an EMBL/GenBank/DDBJ whole genome shotgun (WGS) entry which is preliminary data.</text>
</comment>
<organism evidence="2 3">
    <name type="scientific">Aminobacter niigataensis</name>
    <dbReference type="NCBI Taxonomy" id="83265"/>
    <lineage>
        <taxon>Bacteria</taxon>
        <taxon>Pseudomonadati</taxon>
        <taxon>Pseudomonadota</taxon>
        <taxon>Alphaproteobacteria</taxon>
        <taxon>Hyphomicrobiales</taxon>
        <taxon>Phyllobacteriaceae</taxon>
        <taxon>Aminobacter</taxon>
    </lineage>
</organism>
<evidence type="ECO:0000256" key="1">
    <source>
        <dbReference type="SAM" id="Phobius"/>
    </source>
</evidence>
<keyword evidence="3" id="KW-1185">Reference proteome</keyword>
<name>A0ABR6KYE1_9HYPH</name>
<gene>
    <name evidence="2" type="ORF">GGQ99_001263</name>
</gene>
<evidence type="ECO:0000313" key="3">
    <source>
        <dbReference type="Proteomes" id="UP000539538"/>
    </source>
</evidence>
<dbReference type="EMBL" id="JACHOT010000001">
    <property type="protein sequence ID" value="MBB4649541.1"/>
    <property type="molecule type" value="Genomic_DNA"/>
</dbReference>
<keyword evidence="1" id="KW-1133">Transmembrane helix</keyword>
<sequence length="44" mass="4728">MSPVLFSIAAIAISAFAIWHRSVVGWIVAAGANVAAMWLMWPTL</sequence>
<dbReference type="Proteomes" id="UP000539538">
    <property type="component" value="Unassembled WGS sequence"/>
</dbReference>
<protein>
    <submittedName>
        <fullName evidence="2">Uncharacterized protein</fullName>
    </submittedName>
</protein>
<evidence type="ECO:0000313" key="2">
    <source>
        <dbReference type="EMBL" id="MBB4649541.1"/>
    </source>
</evidence>
<dbReference type="RefSeq" id="WP_281379873.1">
    <property type="nucleotide sequence ID" value="NZ_BAAAVZ010000003.1"/>
</dbReference>
<feature type="transmembrane region" description="Helical" evidence="1">
    <location>
        <begin position="25"/>
        <end position="41"/>
    </location>
</feature>
<keyword evidence="1" id="KW-0472">Membrane</keyword>
<accession>A0ABR6KYE1</accession>
<keyword evidence="1" id="KW-0812">Transmembrane</keyword>
<reference evidence="2 3" key="1">
    <citation type="submission" date="2020-08" db="EMBL/GenBank/DDBJ databases">
        <title>Genomic Encyclopedia of Type Strains, Phase IV (KMG-IV): sequencing the most valuable type-strain genomes for metagenomic binning, comparative biology and taxonomic classification.</title>
        <authorList>
            <person name="Goeker M."/>
        </authorList>
    </citation>
    <scope>NUCLEOTIDE SEQUENCE [LARGE SCALE GENOMIC DNA]</scope>
    <source>
        <strain evidence="2 3">DSM 7050</strain>
    </source>
</reference>
<proteinExistence type="predicted"/>